<comment type="caution">
    <text evidence="2">The sequence shown here is derived from an EMBL/GenBank/DDBJ whole genome shotgun (WGS) entry which is preliminary data.</text>
</comment>
<reference evidence="2 3" key="1">
    <citation type="submission" date="2023-08" db="EMBL/GenBank/DDBJ databases">
        <title>A Necator americanus chromosomal reference genome.</title>
        <authorList>
            <person name="Ilik V."/>
            <person name="Petrzelkova K.J."/>
            <person name="Pardy F."/>
            <person name="Fuh T."/>
            <person name="Niatou-Singa F.S."/>
            <person name="Gouil Q."/>
            <person name="Baker L."/>
            <person name="Ritchie M.E."/>
            <person name="Jex A.R."/>
            <person name="Gazzola D."/>
            <person name="Li H."/>
            <person name="Toshio Fujiwara R."/>
            <person name="Zhan B."/>
            <person name="Aroian R.V."/>
            <person name="Pafco B."/>
            <person name="Schwarz E.M."/>
        </authorList>
    </citation>
    <scope>NUCLEOTIDE SEQUENCE [LARGE SCALE GENOMIC DNA]</scope>
    <source>
        <strain evidence="2 3">Aroian</strain>
        <tissue evidence="2">Whole animal</tissue>
    </source>
</reference>
<feature type="region of interest" description="Disordered" evidence="1">
    <location>
        <begin position="1"/>
        <end position="40"/>
    </location>
</feature>
<protein>
    <submittedName>
        <fullName evidence="2">Uncharacterized protein</fullName>
    </submittedName>
</protein>
<name>A0ABR1CNB3_NECAM</name>
<dbReference type="Proteomes" id="UP001303046">
    <property type="component" value="Unassembled WGS sequence"/>
</dbReference>
<proteinExistence type="predicted"/>
<accession>A0ABR1CNB3</accession>
<organism evidence="2 3">
    <name type="scientific">Necator americanus</name>
    <name type="common">Human hookworm</name>
    <dbReference type="NCBI Taxonomy" id="51031"/>
    <lineage>
        <taxon>Eukaryota</taxon>
        <taxon>Metazoa</taxon>
        <taxon>Ecdysozoa</taxon>
        <taxon>Nematoda</taxon>
        <taxon>Chromadorea</taxon>
        <taxon>Rhabditida</taxon>
        <taxon>Rhabditina</taxon>
        <taxon>Rhabditomorpha</taxon>
        <taxon>Strongyloidea</taxon>
        <taxon>Ancylostomatidae</taxon>
        <taxon>Bunostominae</taxon>
        <taxon>Necator</taxon>
    </lineage>
</organism>
<evidence type="ECO:0000313" key="3">
    <source>
        <dbReference type="Proteomes" id="UP001303046"/>
    </source>
</evidence>
<dbReference type="EMBL" id="JAVFWL010000003">
    <property type="protein sequence ID" value="KAK6739837.1"/>
    <property type="molecule type" value="Genomic_DNA"/>
</dbReference>
<sequence length="123" mass="14463">MGSTISSERSTPYVNEESPKHYKMGTKFERDGSHRRRIGVPTPEGYRMGCDGFTDVELGRHSAIVSRTNFLCMSQEQTVDERLTYMHMCCRGIFRISKRKDVLISMKEFLLRKIKYWLSKCRR</sequence>
<feature type="compositionally biased region" description="Polar residues" evidence="1">
    <location>
        <begin position="1"/>
        <end position="13"/>
    </location>
</feature>
<evidence type="ECO:0000313" key="2">
    <source>
        <dbReference type="EMBL" id="KAK6739837.1"/>
    </source>
</evidence>
<keyword evidence="3" id="KW-1185">Reference proteome</keyword>
<evidence type="ECO:0000256" key="1">
    <source>
        <dbReference type="SAM" id="MobiDB-lite"/>
    </source>
</evidence>
<gene>
    <name evidence="2" type="primary">Necator_chrIII.g9134</name>
    <name evidence="2" type="ORF">RB195_008369</name>
</gene>